<evidence type="ECO:0000313" key="2">
    <source>
        <dbReference type="EMBL" id="MDN7129240.1"/>
    </source>
</evidence>
<dbReference type="EMBL" id="JAGGJC010000001">
    <property type="protein sequence ID" value="MDN7129240.1"/>
    <property type="molecule type" value="Genomic_DNA"/>
</dbReference>
<organism evidence="1 4">
    <name type="scientific">Pseudidiomarina terrestris</name>
    <dbReference type="NCBI Taxonomy" id="2820060"/>
    <lineage>
        <taxon>Bacteria</taxon>
        <taxon>Pseudomonadati</taxon>
        <taxon>Pseudomonadota</taxon>
        <taxon>Gammaproteobacteria</taxon>
        <taxon>Alteromonadales</taxon>
        <taxon>Idiomarinaceae</taxon>
        <taxon>Pseudidiomarina</taxon>
    </lineage>
</organism>
<keyword evidence="3" id="KW-1185">Reference proteome</keyword>
<dbReference type="RefSeq" id="WP_301774429.1">
    <property type="nucleotide sequence ID" value="NZ_JAGGJB010000003.1"/>
</dbReference>
<dbReference type="EMBL" id="JAGGJB010000003">
    <property type="protein sequence ID" value="MDN7124469.1"/>
    <property type="molecule type" value="Genomic_DNA"/>
</dbReference>
<dbReference type="Proteomes" id="UP001169492">
    <property type="component" value="Unassembled WGS sequence"/>
</dbReference>
<sequence>MKAWQQLPTSVKLIAAVLVIICVIDFSQRVYVANEASAREFDPMAGVDIEFESAQPSAAVKSWLQRRSKEAEKRQQEEQETQANEAKVALLDGGVNLGDMRVRVRGVYTATGNAAPNGARVALIDTQQIENRQIEIIEISEGFKLNGYTVSKISVNSVTFTGGEDEAVTIPVFDY</sequence>
<comment type="caution">
    <text evidence="1">The sequence shown here is derived from an EMBL/GenBank/DDBJ whole genome shotgun (WGS) entry which is preliminary data.</text>
</comment>
<protein>
    <recommendedName>
        <fullName evidence="5">Type II secretion system protein GspC N-terminal domain-containing protein</fullName>
    </recommendedName>
</protein>
<evidence type="ECO:0000313" key="1">
    <source>
        <dbReference type="EMBL" id="MDN7124469.1"/>
    </source>
</evidence>
<reference evidence="3 4" key="1">
    <citation type="submission" date="2021-03" db="EMBL/GenBank/DDBJ databases">
        <title>Pseudidiomarina terrestris, a new bacterium isolated from saline soil.</title>
        <authorList>
            <person name="Galisteo C."/>
            <person name="De La Haba R."/>
            <person name="Sanchez-Porro C."/>
            <person name="Ventosa A."/>
        </authorList>
    </citation>
    <scope>NUCLEOTIDE SEQUENCE [LARGE SCALE GENOMIC DNA]</scope>
    <source>
        <strain evidence="1 4">1APP75-32.1</strain>
        <strain evidence="3">1APR75-15</strain>
        <strain evidence="2">1ASR75-15</strain>
    </source>
</reference>
<evidence type="ECO:0000313" key="3">
    <source>
        <dbReference type="Proteomes" id="UP001169491"/>
    </source>
</evidence>
<proteinExistence type="predicted"/>
<accession>A0AAW7QXI5</accession>
<gene>
    <name evidence="1" type="ORF">J6I90_06210</name>
    <name evidence="2" type="ORF">J6I92_05095</name>
</gene>
<dbReference type="AlphaFoldDB" id="A0AAW7QXI5"/>
<evidence type="ECO:0000313" key="4">
    <source>
        <dbReference type="Proteomes" id="UP001169492"/>
    </source>
</evidence>
<evidence type="ECO:0008006" key="5">
    <source>
        <dbReference type="Google" id="ProtNLM"/>
    </source>
</evidence>
<name>A0AAW7QXI5_9GAMM</name>
<dbReference type="Proteomes" id="UP001169491">
    <property type="component" value="Unassembled WGS sequence"/>
</dbReference>